<feature type="compositionally biased region" description="Basic and acidic residues" evidence="1">
    <location>
        <begin position="29"/>
        <end position="75"/>
    </location>
</feature>
<dbReference type="RefSeq" id="WP_239041921.1">
    <property type="nucleotide sequence ID" value="NZ_BAAAEY010000002.1"/>
</dbReference>
<gene>
    <name evidence="3" type="ORF">SAMN04487964_101320</name>
</gene>
<name>A0ABY1RWH4_9GAMM</name>
<proteinExistence type="predicted"/>
<organism evidence="3 4">
    <name type="scientific">Marinobacterium sediminicola</name>
    <dbReference type="NCBI Taxonomy" id="518898"/>
    <lineage>
        <taxon>Bacteria</taxon>
        <taxon>Pseudomonadati</taxon>
        <taxon>Pseudomonadota</taxon>
        <taxon>Gammaproteobacteria</taxon>
        <taxon>Oceanospirillales</taxon>
        <taxon>Oceanospirillaceae</taxon>
        <taxon>Marinobacterium</taxon>
    </lineage>
</organism>
<feature type="chain" id="PRO_5047468236" description="Nickel/cobalt transporter regulator" evidence="2">
    <location>
        <begin position="20"/>
        <end position="197"/>
    </location>
</feature>
<dbReference type="EMBL" id="FXWV01000001">
    <property type="protein sequence ID" value="SMR69663.1"/>
    <property type="molecule type" value="Genomic_DNA"/>
</dbReference>
<dbReference type="Gene3D" id="3.10.450.160">
    <property type="entry name" value="inner membrane protein cigr"/>
    <property type="match status" value="1"/>
</dbReference>
<keyword evidence="4" id="KW-1185">Reference proteome</keyword>
<evidence type="ECO:0008006" key="5">
    <source>
        <dbReference type="Google" id="ProtNLM"/>
    </source>
</evidence>
<sequence>MKLPIMGLALSLLATPALAQKPEWAGQPKEAREEYKSRGDHRDERQDSGYEYRDKKDRDQRDERYRDRDDRDEGRYLPLSDRERRSLRDWILDEHYGATSKEGKYKSLPPGLRKKLERGGDLPPGWQDKVRRGEVLDDDLYRQGERLPRHYLERLGHGSEAAELIILGDRIVRVAEGRGTVLDVIELTDKALEMLGN</sequence>
<evidence type="ECO:0000313" key="3">
    <source>
        <dbReference type="EMBL" id="SMR69663.1"/>
    </source>
</evidence>
<reference evidence="3 4" key="1">
    <citation type="submission" date="2017-05" db="EMBL/GenBank/DDBJ databases">
        <authorList>
            <person name="Varghese N."/>
            <person name="Submissions S."/>
        </authorList>
    </citation>
    <scope>NUCLEOTIDE SEQUENCE [LARGE SCALE GENOMIC DNA]</scope>
    <source>
        <strain evidence="3 4">CGMCC 1.7287</strain>
    </source>
</reference>
<evidence type="ECO:0000313" key="4">
    <source>
        <dbReference type="Proteomes" id="UP001159257"/>
    </source>
</evidence>
<accession>A0ABY1RWH4</accession>
<evidence type="ECO:0000256" key="1">
    <source>
        <dbReference type="SAM" id="MobiDB-lite"/>
    </source>
</evidence>
<protein>
    <recommendedName>
        <fullName evidence="5">Nickel/cobalt transporter regulator</fullName>
    </recommendedName>
</protein>
<feature type="signal peptide" evidence="2">
    <location>
        <begin position="1"/>
        <end position="19"/>
    </location>
</feature>
<feature type="region of interest" description="Disordered" evidence="1">
    <location>
        <begin position="101"/>
        <end position="129"/>
    </location>
</feature>
<dbReference type="Proteomes" id="UP001159257">
    <property type="component" value="Unassembled WGS sequence"/>
</dbReference>
<keyword evidence="2" id="KW-0732">Signal</keyword>
<comment type="caution">
    <text evidence="3">The sequence shown here is derived from an EMBL/GenBank/DDBJ whole genome shotgun (WGS) entry which is preliminary data.</text>
</comment>
<evidence type="ECO:0000256" key="2">
    <source>
        <dbReference type="SAM" id="SignalP"/>
    </source>
</evidence>
<feature type="region of interest" description="Disordered" evidence="1">
    <location>
        <begin position="17"/>
        <end position="75"/>
    </location>
</feature>